<dbReference type="NCBIfam" id="NF033542">
    <property type="entry name" value="transpos_IS110"/>
    <property type="match status" value="1"/>
</dbReference>
<dbReference type="Pfam" id="PF01548">
    <property type="entry name" value="DEDD_Tnp_IS110"/>
    <property type="match status" value="1"/>
</dbReference>
<evidence type="ECO:0000313" key="4">
    <source>
        <dbReference type="EMBL" id="MEL0659919.1"/>
    </source>
</evidence>
<dbReference type="RefSeq" id="WP_341628428.1">
    <property type="nucleotide sequence ID" value="NZ_JBAKBA010000028.1"/>
</dbReference>
<keyword evidence="5" id="KW-1185">Reference proteome</keyword>
<feature type="domain" description="Transposase IS116/IS110/IS902 C-terminal" evidence="3">
    <location>
        <begin position="195"/>
        <end position="278"/>
    </location>
</feature>
<evidence type="ECO:0000259" key="3">
    <source>
        <dbReference type="Pfam" id="PF02371"/>
    </source>
</evidence>
<evidence type="ECO:0000256" key="1">
    <source>
        <dbReference type="SAM" id="Coils"/>
    </source>
</evidence>
<dbReference type="Proteomes" id="UP001366060">
    <property type="component" value="Unassembled WGS sequence"/>
</dbReference>
<dbReference type="PANTHER" id="PTHR33055">
    <property type="entry name" value="TRANSPOSASE FOR INSERTION SEQUENCE ELEMENT IS1111A"/>
    <property type="match status" value="1"/>
</dbReference>
<keyword evidence="1" id="KW-0175">Coiled coil</keyword>
<dbReference type="InterPro" id="IPR003346">
    <property type="entry name" value="Transposase_20"/>
</dbReference>
<feature type="domain" description="Transposase IS110-like N-terminal" evidence="2">
    <location>
        <begin position="12"/>
        <end position="152"/>
    </location>
</feature>
<dbReference type="EMBL" id="JBAKBA010000028">
    <property type="protein sequence ID" value="MEL0659919.1"/>
    <property type="molecule type" value="Genomic_DNA"/>
</dbReference>
<proteinExistence type="predicted"/>
<evidence type="ECO:0000259" key="2">
    <source>
        <dbReference type="Pfam" id="PF01548"/>
    </source>
</evidence>
<gene>
    <name evidence="4" type="ORF">V6255_12300</name>
</gene>
<accession>A0ABU9HDJ4</accession>
<feature type="coiled-coil region" evidence="1">
    <location>
        <begin position="166"/>
        <end position="193"/>
    </location>
</feature>
<name>A0ABU9HDJ4_9GAMM</name>
<reference evidence="4 5" key="1">
    <citation type="submission" date="2024-02" db="EMBL/GenBank/DDBJ databases">
        <title>Bacteria isolated from the canopy kelp, Nereocystis luetkeana.</title>
        <authorList>
            <person name="Pfister C.A."/>
            <person name="Younker I.T."/>
            <person name="Light S.H."/>
        </authorList>
    </citation>
    <scope>NUCLEOTIDE SEQUENCE [LARGE SCALE GENOMIC DNA]</scope>
    <source>
        <strain evidence="4 5">TI.2.07</strain>
    </source>
</reference>
<comment type="caution">
    <text evidence="4">The sequence shown here is derived from an EMBL/GenBank/DDBJ whole genome shotgun (WGS) entry which is preliminary data.</text>
</comment>
<dbReference type="InterPro" id="IPR002525">
    <property type="entry name" value="Transp_IS110-like_N"/>
</dbReference>
<organism evidence="4 5">
    <name type="scientific">Psychromonas arctica</name>
    <dbReference type="NCBI Taxonomy" id="168275"/>
    <lineage>
        <taxon>Bacteria</taxon>
        <taxon>Pseudomonadati</taxon>
        <taxon>Pseudomonadota</taxon>
        <taxon>Gammaproteobacteria</taxon>
        <taxon>Alteromonadales</taxon>
        <taxon>Psychromonadaceae</taxon>
        <taxon>Psychromonas</taxon>
    </lineage>
</organism>
<protein>
    <submittedName>
        <fullName evidence="4">IS110 family transposase</fullName>
    </submittedName>
</protein>
<evidence type="ECO:0000313" key="5">
    <source>
        <dbReference type="Proteomes" id="UP001366060"/>
    </source>
</evidence>
<dbReference type="InterPro" id="IPR047650">
    <property type="entry name" value="Transpos_IS110"/>
</dbReference>
<dbReference type="PANTHER" id="PTHR33055:SF13">
    <property type="entry name" value="TRANSPOSASE"/>
    <property type="match status" value="1"/>
</dbReference>
<sequence>MNSINNQKEITVGVDTGKAQLDIYVRPLDIYFNVTNDEKGIKEAIKKIKSYKPTRIVIEATGRLEHAFIMACSQADLPFTVANPAHVKKFAGAIGRKAKTDKLDAQLIAHYGEAIKPALSTLKPENMQLMSDLLSRRRQLMTMQTMEKNRLQIMPKEISGIIKPILTAIKNQIEKVDSKLSKLIEKCSEYRAKNSILQSMPGIGNVVAFNLLSDMPELGYLTNKEAASLIGVAPFNKESGSYEGQRNIRGGRHKIRTVMYMAMMSAMQCNPVFKSTYQRLVAAGKPKKTAIIACVRKMVIILNSMVRDGVMWDPKMNSN</sequence>
<dbReference type="Pfam" id="PF02371">
    <property type="entry name" value="Transposase_20"/>
    <property type="match status" value="1"/>
</dbReference>